<keyword evidence="3" id="KW-1185">Reference proteome</keyword>
<protein>
    <recommendedName>
        <fullName evidence="4">Cell division protein ZapB</fullName>
    </recommendedName>
</protein>
<dbReference type="EMBL" id="FOXA01000015">
    <property type="protein sequence ID" value="SFP87210.1"/>
    <property type="molecule type" value="Genomic_DNA"/>
</dbReference>
<evidence type="ECO:0000256" key="1">
    <source>
        <dbReference type="SAM" id="Coils"/>
    </source>
</evidence>
<evidence type="ECO:0008006" key="4">
    <source>
        <dbReference type="Google" id="ProtNLM"/>
    </source>
</evidence>
<dbReference type="AlphaFoldDB" id="A0A1I5TVV6"/>
<name>A0A1I5TVV6_9RHOB</name>
<accession>A0A1I5TVV6</accession>
<keyword evidence="1" id="KW-0175">Coiled coil</keyword>
<sequence>MRLRTSISAISAQIRDLLSKIDHMAAEIADLGNAKLEGEEQLAQANAEKDAWKARVADLEKEQNFRSQMLALMKETLEQKPPAAE</sequence>
<evidence type="ECO:0000313" key="3">
    <source>
        <dbReference type="Proteomes" id="UP000199356"/>
    </source>
</evidence>
<dbReference type="Proteomes" id="UP000199356">
    <property type="component" value="Unassembled WGS sequence"/>
</dbReference>
<organism evidence="2 3">
    <name type="scientific">Tranquillimonas alkanivorans</name>
    <dbReference type="NCBI Taxonomy" id="441119"/>
    <lineage>
        <taxon>Bacteria</taxon>
        <taxon>Pseudomonadati</taxon>
        <taxon>Pseudomonadota</taxon>
        <taxon>Alphaproteobacteria</taxon>
        <taxon>Rhodobacterales</taxon>
        <taxon>Roseobacteraceae</taxon>
        <taxon>Tranquillimonas</taxon>
    </lineage>
</organism>
<feature type="coiled-coil region" evidence="1">
    <location>
        <begin position="28"/>
        <end position="62"/>
    </location>
</feature>
<evidence type="ECO:0000313" key="2">
    <source>
        <dbReference type="EMBL" id="SFP87210.1"/>
    </source>
</evidence>
<gene>
    <name evidence="2" type="ORF">SAMN04488047_11558</name>
</gene>
<reference evidence="2 3" key="1">
    <citation type="submission" date="2016-10" db="EMBL/GenBank/DDBJ databases">
        <authorList>
            <person name="de Groot N.N."/>
        </authorList>
    </citation>
    <scope>NUCLEOTIDE SEQUENCE [LARGE SCALE GENOMIC DNA]</scope>
    <source>
        <strain evidence="2 3">DSM 19547</strain>
    </source>
</reference>
<proteinExistence type="predicted"/>